<keyword evidence="2" id="KW-1185">Reference proteome</keyword>
<dbReference type="Proteomes" id="UP001614391">
    <property type="component" value="Unassembled WGS sequence"/>
</dbReference>
<reference evidence="1 2" key="1">
    <citation type="submission" date="2024-10" db="EMBL/GenBank/DDBJ databases">
        <title>The Natural Products Discovery Center: Release of the First 8490 Sequenced Strains for Exploring Actinobacteria Biosynthetic Diversity.</title>
        <authorList>
            <person name="Kalkreuter E."/>
            <person name="Kautsar S.A."/>
            <person name="Yang D."/>
            <person name="Bader C.D."/>
            <person name="Teijaro C.N."/>
            <person name="Fluegel L."/>
            <person name="Davis C.M."/>
            <person name="Simpson J.R."/>
            <person name="Lauterbach L."/>
            <person name="Steele A.D."/>
            <person name="Gui C."/>
            <person name="Meng S."/>
            <person name="Li G."/>
            <person name="Viehrig K."/>
            <person name="Ye F."/>
            <person name="Su P."/>
            <person name="Kiefer A.F."/>
            <person name="Nichols A."/>
            <person name="Cepeda A.J."/>
            <person name="Yan W."/>
            <person name="Fan B."/>
            <person name="Jiang Y."/>
            <person name="Adhikari A."/>
            <person name="Zheng C.-J."/>
            <person name="Schuster L."/>
            <person name="Cowan T.M."/>
            <person name="Smanski M.J."/>
            <person name="Chevrette M.G."/>
            <person name="De Carvalho L.P.S."/>
            <person name="Shen B."/>
        </authorList>
    </citation>
    <scope>NUCLEOTIDE SEQUENCE [LARGE SCALE GENOMIC DNA]</scope>
    <source>
        <strain evidence="1 2">NPDC053346</strain>
    </source>
</reference>
<dbReference type="RefSeq" id="WP_030207634.1">
    <property type="nucleotide sequence ID" value="NZ_JBITYT010000010.1"/>
</dbReference>
<organism evidence="1 2">
    <name type="scientific">Streptomyces bikiniensis</name>
    <dbReference type="NCBI Taxonomy" id="1896"/>
    <lineage>
        <taxon>Bacteria</taxon>
        <taxon>Bacillati</taxon>
        <taxon>Actinomycetota</taxon>
        <taxon>Actinomycetes</taxon>
        <taxon>Kitasatosporales</taxon>
        <taxon>Streptomycetaceae</taxon>
        <taxon>Streptomyces</taxon>
    </lineage>
</organism>
<dbReference type="EMBL" id="JBITYT010000010">
    <property type="protein sequence ID" value="MFI9122161.1"/>
    <property type="molecule type" value="Genomic_DNA"/>
</dbReference>
<protein>
    <submittedName>
        <fullName evidence="1">Uncharacterized protein</fullName>
    </submittedName>
</protein>
<evidence type="ECO:0000313" key="1">
    <source>
        <dbReference type="EMBL" id="MFI9122161.1"/>
    </source>
</evidence>
<gene>
    <name evidence="1" type="ORF">ACIGW0_22590</name>
</gene>
<proteinExistence type="predicted"/>
<sequence length="102" mass="10735">MTTFVITVPGTFTSGITDSARTALERELSPQHTDVSESEGLDLLTLNEGGTFSVRLEVEAPDRYEAELDAVRIVSEALGKAGVARDDAPLGAPTVTGIDSDL</sequence>
<accession>A0ABW8CZK1</accession>
<evidence type="ECO:0000313" key="2">
    <source>
        <dbReference type="Proteomes" id="UP001614391"/>
    </source>
</evidence>
<comment type="caution">
    <text evidence="1">The sequence shown here is derived from an EMBL/GenBank/DDBJ whole genome shotgun (WGS) entry which is preliminary data.</text>
</comment>
<name>A0ABW8CZK1_STRBI</name>